<dbReference type="GO" id="GO:0016787">
    <property type="term" value="F:hydrolase activity"/>
    <property type="evidence" value="ECO:0007669"/>
    <property type="project" value="UniProtKB-KW"/>
</dbReference>
<keyword evidence="4 12" id="KW-0547">Nucleotide-binding</keyword>
<evidence type="ECO:0000256" key="4">
    <source>
        <dbReference type="ARBA" id="ARBA00022741"/>
    </source>
</evidence>
<dbReference type="AlphaFoldDB" id="A0A6J4SX56"/>
<evidence type="ECO:0000256" key="5">
    <source>
        <dbReference type="ARBA" id="ARBA00022801"/>
    </source>
</evidence>
<organism evidence="14">
    <name type="scientific">uncultured Solirubrobacterales bacterium</name>
    <dbReference type="NCBI Taxonomy" id="768556"/>
    <lineage>
        <taxon>Bacteria</taxon>
        <taxon>Bacillati</taxon>
        <taxon>Actinomycetota</taxon>
        <taxon>Thermoleophilia</taxon>
        <taxon>Solirubrobacterales</taxon>
        <taxon>environmental samples</taxon>
    </lineage>
</organism>
<dbReference type="GO" id="GO:1990077">
    <property type="term" value="C:primosome complex"/>
    <property type="evidence" value="ECO:0007669"/>
    <property type="project" value="UniProtKB-UniRule"/>
</dbReference>
<dbReference type="PROSITE" id="PS51199">
    <property type="entry name" value="SF4_HELICASE"/>
    <property type="match status" value="1"/>
</dbReference>
<evidence type="ECO:0000256" key="6">
    <source>
        <dbReference type="ARBA" id="ARBA00022806"/>
    </source>
</evidence>
<keyword evidence="6 12" id="KW-0347">Helicase</keyword>
<proteinExistence type="inferred from homology"/>
<keyword evidence="7 12" id="KW-0067">ATP-binding</keyword>
<dbReference type="SMART" id="SM00382">
    <property type="entry name" value="AAA"/>
    <property type="match status" value="1"/>
</dbReference>
<reference evidence="14" key="1">
    <citation type="submission" date="2020-02" db="EMBL/GenBank/DDBJ databases">
        <authorList>
            <person name="Meier V. D."/>
        </authorList>
    </citation>
    <scope>NUCLEOTIDE SEQUENCE</scope>
    <source>
        <strain evidence="14">AVDCRST_MAG17</strain>
        <strain evidence="15">AVDCRST_MAG45</strain>
    </source>
</reference>
<protein>
    <recommendedName>
        <fullName evidence="11 12">Replicative DNA helicase</fullName>
        <ecNumber evidence="11 12">5.6.2.3</ecNumber>
    </recommendedName>
</protein>
<dbReference type="SUPFAM" id="SSF48024">
    <property type="entry name" value="N-terminal domain of DnaB helicase"/>
    <property type="match status" value="1"/>
</dbReference>
<dbReference type="InterPro" id="IPR003593">
    <property type="entry name" value="AAA+_ATPase"/>
</dbReference>
<evidence type="ECO:0000313" key="14">
    <source>
        <dbReference type="EMBL" id="CAA9507984.1"/>
    </source>
</evidence>
<dbReference type="EMBL" id="CADCVV010000137">
    <property type="protein sequence ID" value="CAA9507984.1"/>
    <property type="molecule type" value="Genomic_DNA"/>
</dbReference>
<dbReference type="InterPro" id="IPR027417">
    <property type="entry name" value="P-loop_NTPase"/>
</dbReference>
<keyword evidence="8 12" id="KW-0238">DNA-binding</keyword>
<dbReference type="NCBIfam" id="TIGR00665">
    <property type="entry name" value="DnaB"/>
    <property type="match status" value="1"/>
</dbReference>
<dbReference type="InterPro" id="IPR007692">
    <property type="entry name" value="DNA_helicase_DnaB"/>
</dbReference>
<dbReference type="PANTHER" id="PTHR30153:SF2">
    <property type="entry name" value="REPLICATIVE DNA HELICASE"/>
    <property type="match status" value="1"/>
</dbReference>
<dbReference type="InterPro" id="IPR007693">
    <property type="entry name" value="DNA_helicase_DnaB-like_N"/>
</dbReference>
<evidence type="ECO:0000256" key="8">
    <source>
        <dbReference type="ARBA" id="ARBA00023125"/>
    </source>
</evidence>
<evidence type="ECO:0000259" key="13">
    <source>
        <dbReference type="PROSITE" id="PS51199"/>
    </source>
</evidence>
<dbReference type="FunFam" id="1.10.860.10:FF:000001">
    <property type="entry name" value="Replicative DNA helicase"/>
    <property type="match status" value="1"/>
</dbReference>
<dbReference type="Gene3D" id="3.40.50.300">
    <property type="entry name" value="P-loop containing nucleotide triphosphate hydrolases"/>
    <property type="match status" value="1"/>
</dbReference>
<keyword evidence="2 12" id="KW-0639">Primosome</keyword>
<dbReference type="GO" id="GO:0005524">
    <property type="term" value="F:ATP binding"/>
    <property type="evidence" value="ECO:0007669"/>
    <property type="project" value="UniProtKB-UniRule"/>
</dbReference>
<comment type="catalytic activity">
    <reaction evidence="10 12">
        <text>ATP + H2O = ADP + phosphate + H(+)</text>
        <dbReference type="Rhea" id="RHEA:13065"/>
        <dbReference type="ChEBI" id="CHEBI:15377"/>
        <dbReference type="ChEBI" id="CHEBI:15378"/>
        <dbReference type="ChEBI" id="CHEBI:30616"/>
        <dbReference type="ChEBI" id="CHEBI:43474"/>
        <dbReference type="ChEBI" id="CHEBI:456216"/>
        <dbReference type="EC" id="5.6.2.3"/>
    </reaction>
</comment>
<dbReference type="GO" id="GO:0006269">
    <property type="term" value="P:DNA replication, synthesis of primer"/>
    <property type="evidence" value="ECO:0007669"/>
    <property type="project" value="UniProtKB-UniRule"/>
</dbReference>
<dbReference type="SUPFAM" id="SSF52540">
    <property type="entry name" value="P-loop containing nucleoside triphosphate hydrolases"/>
    <property type="match status" value="1"/>
</dbReference>
<dbReference type="GO" id="GO:0043139">
    <property type="term" value="F:5'-3' DNA helicase activity"/>
    <property type="evidence" value="ECO:0007669"/>
    <property type="project" value="UniProtKB-EC"/>
</dbReference>
<dbReference type="Pfam" id="PF03796">
    <property type="entry name" value="DnaB_C"/>
    <property type="match status" value="1"/>
</dbReference>
<evidence type="ECO:0000256" key="10">
    <source>
        <dbReference type="ARBA" id="ARBA00048954"/>
    </source>
</evidence>
<name>A0A6J4SX56_9ACTN</name>
<comment type="function">
    <text evidence="12">The main replicative DNA helicase, it participates in initiation and elongation during chromosome replication. Travels ahead of the DNA replisome, separating dsDNA into templates for DNA synthesis. A processive ATP-dependent 5'-3' DNA helicase it has DNA-dependent ATPase activity.</text>
</comment>
<evidence type="ECO:0000256" key="12">
    <source>
        <dbReference type="RuleBase" id="RU362085"/>
    </source>
</evidence>
<dbReference type="FunFam" id="3.40.50.300:FF:000351">
    <property type="entry name" value="Replicative DNA helicase"/>
    <property type="match status" value="1"/>
</dbReference>
<evidence type="ECO:0000313" key="15">
    <source>
        <dbReference type="EMBL" id="CAA9513987.1"/>
    </source>
</evidence>
<evidence type="ECO:0000256" key="2">
    <source>
        <dbReference type="ARBA" id="ARBA00022515"/>
    </source>
</evidence>
<gene>
    <name evidence="14" type="ORF">AVDCRST_MAG17-1807</name>
    <name evidence="15" type="ORF">AVDCRST_MAG45-2088</name>
</gene>
<dbReference type="InterPro" id="IPR036185">
    <property type="entry name" value="DNA_heli_DnaB-like_N_sf"/>
</dbReference>
<comment type="similarity">
    <text evidence="1 12">Belongs to the helicase family. DnaB subfamily.</text>
</comment>
<evidence type="ECO:0000256" key="9">
    <source>
        <dbReference type="ARBA" id="ARBA00023235"/>
    </source>
</evidence>
<dbReference type="GO" id="GO:0003677">
    <property type="term" value="F:DNA binding"/>
    <property type="evidence" value="ECO:0007669"/>
    <property type="project" value="UniProtKB-UniRule"/>
</dbReference>
<dbReference type="EC" id="5.6.2.3" evidence="11 12"/>
<dbReference type="GO" id="GO:0005829">
    <property type="term" value="C:cytosol"/>
    <property type="evidence" value="ECO:0007669"/>
    <property type="project" value="TreeGrafter"/>
</dbReference>
<keyword evidence="5 12" id="KW-0378">Hydrolase</keyword>
<dbReference type="Pfam" id="PF00772">
    <property type="entry name" value="DnaB"/>
    <property type="match status" value="1"/>
</dbReference>
<dbReference type="CDD" id="cd00984">
    <property type="entry name" value="DnaB_C"/>
    <property type="match status" value="1"/>
</dbReference>
<keyword evidence="9" id="KW-0413">Isomerase</keyword>
<feature type="domain" description="SF4 helicase" evidence="13">
    <location>
        <begin position="187"/>
        <end position="454"/>
    </location>
</feature>
<evidence type="ECO:0000256" key="7">
    <source>
        <dbReference type="ARBA" id="ARBA00022840"/>
    </source>
</evidence>
<keyword evidence="3 12" id="KW-0235">DNA replication</keyword>
<dbReference type="InterPro" id="IPR007694">
    <property type="entry name" value="DNA_helicase_DnaB-like_C"/>
</dbReference>
<dbReference type="InterPro" id="IPR016136">
    <property type="entry name" value="DNA_helicase_N/primase_C"/>
</dbReference>
<evidence type="ECO:0000256" key="11">
    <source>
        <dbReference type="NCBIfam" id="TIGR00665"/>
    </source>
</evidence>
<evidence type="ECO:0000256" key="3">
    <source>
        <dbReference type="ARBA" id="ARBA00022705"/>
    </source>
</evidence>
<accession>A0A6J4SX56</accession>
<dbReference type="PANTHER" id="PTHR30153">
    <property type="entry name" value="REPLICATIVE DNA HELICASE DNAB"/>
    <property type="match status" value="1"/>
</dbReference>
<dbReference type="EMBL" id="CADCVU010000178">
    <property type="protein sequence ID" value="CAA9513987.1"/>
    <property type="molecule type" value="Genomic_DNA"/>
</dbReference>
<evidence type="ECO:0000256" key="1">
    <source>
        <dbReference type="ARBA" id="ARBA00008428"/>
    </source>
</evidence>
<dbReference type="Gene3D" id="1.10.860.10">
    <property type="entry name" value="DNAb Helicase, Chain A"/>
    <property type="match status" value="1"/>
</dbReference>
<sequence length="465" mass="51342">MAVASLPESNGRVPPHNLEAESSVLGAILLSERALDPVLIDVHLRPEDFYRERHRQIFRAMIRLKERTEPSPIDTTTVAAELEAHGALEEVGGRDYVQQLPNLVPAAGNAAHYARIVRGHALERRLLDTTREIQERVYGPHGDARDLVEEAEEKLFKIAHDGTSGEIRAIGDILYEEVDRLERLSRDNIALTGTPSGFRDLDDLTGGFQPGNLIVMAARPSMGKSALVVNMAENAALDHGRGVALFSLEMAEAELAQRFIASRAKLNGDDLRKGRVKPESWPKVVRATEQFAAAPLYVDDSSDLGILDLRAKARRLHSKSPLGLIIVDYLQLMRHEGGREANRVEQVGQFSRGLKILARELSVPVIAVSQLSRAVESRPDKKPMLSDLRESGQIEQDADLVMMIYRDEYYNRDESERPGEADVIVAKHRNGPVGEVALAFMSRYPKFADLARESALPGAPVGAAD</sequence>